<accession>E1RJ74</accession>
<organism evidence="2 3">
    <name type="scientific">Methanolacinia petrolearia (strain DSM 11571 / OCM 486 / SEBR 4847)</name>
    <name type="common">Methanoplanus petrolearius</name>
    <dbReference type="NCBI Taxonomy" id="679926"/>
    <lineage>
        <taxon>Archaea</taxon>
        <taxon>Methanobacteriati</taxon>
        <taxon>Methanobacteriota</taxon>
        <taxon>Stenosarchaea group</taxon>
        <taxon>Methanomicrobia</taxon>
        <taxon>Methanomicrobiales</taxon>
        <taxon>Methanomicrobiaceae</taxon>
        <taxon>Methanolacinia</taxon>
    </lineage>
</organism>
<dbReference type="Proteomes" id="UP000006565">
    <property type="component" value="Chromosome"/>
</dbReference>
<evidence type="ECO:0008006" key="4">
    <source>
        <dbReference type="Google" id="ProtNLM"/>
    </source>
</evidence>
<evidence type="ECO:0000313" key="3">
    <source>
        <dbReference type="Proteomes" id="UP000006565"/>
    </source>
</evidence>
<gene>
    <name evidence="2" type="ordered locus">Mpet_0820</name>
</gene>
<feature type="transmembrane region" description="Helical" evidence="1">
    <location>
        <begin position="180"/>
        <end position="202"/>
    </location>
</feature>
<dbReference type="eggNOG" id="arCOG03906">
    <property type="taxonomic scope" value="Archaea"/>
</dbReference>
<dbReference type="EMBL" id="CP002117">
    <property type="protein sequence ID" value="ADN35592.1"/>
    <property type="molecule type" value="Genomic_DNA"/>
</dbReference>
<keyword evidence="3" id="KW-1185">Reference proteome</keyword>
<reference evidence="2 3" key="1">
    <citation type="journal article" date="2010" name="Stand. Genomic Sci.">
        <title>Complete genome sequence of Methanoplanus petrolearius type strain (SEBR 4847).</title>
        <authorList>
            <person name="Brambilla E."/>
            <person name="Djao O.D."/>
            <person name="Daligault H."/>
            <person name="Lapidus A."/>
            <person name="Lucas S."/>
            <person name="Hammon N."/>
            <person name="Nolan M."/>
            <person name="Tice H."/>
            <person name="Cheng J.F."/>
            <person name="Han C."/>
            <person name="Tapia R."/>
            <person name="Goodwin L."/>
            <person name="Pitluck S."/>
            <person name="Liolios K."/>
            <person name="Ivanova N."/>
            <person name="Mavromatis K."/>
            <person name="Mikhailova N."/>
            <person name="Pati A."/>
            <person name="Chen A."/>
            <person name="Palaniappan K."/>
            <person name="Land M."/>
            <person name="Hauser L."/>
            <person name="Chang Y.J."/>
            <person name="Jeffries C.D."/>
            <person name="Rohde M."/>
            <person name="Spring S."/>
            <person name="Sikorski J."/>
            <person name="Goker M."/>
            <person name="Woyke T."/>
            <person name="Bristow J."/>
            <person name="Eisen J.A."/>
            <person name="Markowitz V."/>
            <person name="Hugenholtz P."/>
            <person name="Kyrpides N.C."/>
            <person name="Klenk H.P."/>
        </authorList>
    </citation>
    <scope>NUCLEOTIDE SEQUENCE [LARGE SCALE GENOMIC DNA]</scope>
    <source>
        <strain evidence="3">DSM 11571 / OCM 486 / SEBR 4847</strain>
    </source>
</reference>
<dbReference type="AlphaFoldDB" id="E1RJ74"/>
<dbReference type="OrthoDB" id="378970at2157"/>
<protein>
    <recommendedName>
        <fullName evidence="4">PGF-CTERM sorting domain-containing protein</fullName>
    </recommendedName>
</protein>
<proteinExistence type="predicted"/>
<keyword evidence="1" id="KW-1133">Transmembrane helix</keyword>
<evidence type="ECO:0000313" key="2">
    <source>
        <dbReference type="EMBL" id="ADN35592.1"/>
    </source>
</evidence>
<evidence type="ECO:0000256" key="1">
    <source>
        <dbReference type="SAM" id="Phobius"/>
    </source>
</evidence>
<sequence precursor="true">MNQNRLILPIFILFLLISAVSAATPVKETTIDGDYPWIRVDMTGGHEHYVGEQFTISGTTNLPIGYSLIFETMSMSYSPGASNAGEYSGQSEILKVVKGDPYNKWSVDIDTSTFEPDEYIVNVESVETTSTATTSFDLLEKGATATAIKTTTPTITVSSPTSSATAVTTTSTQAPPATTAAPGFGALASLIALGTAAALFLMKK</sequence>
<dbReference type="KEGG" id="mpi:Mpet_0820"/>
<keyword evidence="1" id="KW-0472">Membrane</keyword>
<keyword evidence="1" id="KW-0812">Transmembrane</keyword>
<dbReference type="HOGENOM" id="CLU_1472111_0_0_2"/>
<name>E1RJ74_METP4</name>